<keyword evidence="4" id="KW-1185">Reference proteome</keyword>
<comment type="caution">
    <text evidence="3">The sequence shown here is derived from an EMBL/GenBank/DDBJ whole genome shotgun (WGS) entry which is preliminary data.</text>
</comment>
<feature type="transmembrane region" description="Helical" evidence="2">
    <location>
        <begin position="495"/>
        <end position="513"/>
    </location>
</feature>
<dbReference type="AlphaFoldDB" id="A0A9D4XZK1"/>
<dbReference type="EMBL" id="JAMSHJ010000003">
    <property type="protein sequence ID" value="KAI5427531.1"/>
    <property type="molecule type" value="Genomic_DNA"/>
</dbReference>
<reference evidence="3 4" key="1">
    <citation type="journal article" date="2022" name="Nat. Genet.">
        <title>Improved pea reference genome and pan-genome highlight genomic features and evolutionary characteristics.</title>
        <authorList>
            <person name="Yang T."/>
            <person name="Liu R."/>
            <person name="Luo Y."/>
            <person name="Hu S."/>
            <person name="Wang D."/>
            <person name="Wang C."/>
            <person name="Pandey M.K."/>
            <person name="Ge S."/>
            <person name="Xu Q."/>
            <person name="Li N."/>
            <person name="Li G."/>
            <person name="Huang Y."/>
            <person name="Saxena R.K."/>
            <person name="Ji Y."/>
            <person name="Li M."/>
            <person name="Yan X."/>
            <person name="He Y."/>
            <person name="Liu Y."/>
            <person name="Wang X."/>
            <person name="Xiang C."/>
            <person name="Varshney R.K."/>
            <person name="Ding H."/>
            <person name="Gao S."/>
            <person name="Zong X."/>
        </authorList>
    </citation>
    <scope>NUCLEOTIDE SEQUENCE [LARGE SCALE GENOMIC DNA]</scope>
    <source>
        <strain evidence="3 4">cv. Zhongwan 6</strain>
    </source>
</reference>
<feature type="compositionally biased region" description="Basic residues" evidence="1">
    <location>
        <begin position="359"/>
        <end position="370"/>
    </location>
</feature>
<protein>
    <submittedName>
        <fullName evidence="3">Uncharacterized protein</fullName>
    </submittedName>
</protein>
<dbReference type="Proteomes" id="UP001058974">
    <property type="component" value="Chromosome 3"/>
</dbReference>
<keyword evidence="2" id="KW-0812">Transmembrane</keyword>
<sequence>MFGPTAHGINSMVNMENLQQMNYEQRIVSMLDFNRSQVVQLVLRPGSFICNVDADIQSGVMATERDCRQRVQHLLQGQVNSIASLAFNTVGTLQRDAPPNRLSPNYPEPPPAPAAENLESESTTPDVPVKKLETSFQEFSETTCAKVSLVTEVPKAVADDSADDFSDEEEWLFHGIPQVTPGYLDSSESKTLEVPEQKAENDMQGFREATCTKESLVTEVSKPVANGFACKATKLYLAGQTKPENESPKSILNFSRPSEVPLFSMEINSTALNCISRDTSAVNQWSSVSVQQQPAKPTNFAYNSVSMPAKSNKVKIRDKISQAPTDSQVRPAKIQIIELSDDDDDDEEEKPSTIQPVHQKTKPPKTKFRPISRVHPKPFRFCFYSTETALEFSPKKITAEMVLLCLGQKNANGKARKMQMAKVTQDFLLQWKGLVTLMFCQKSLECQEDSKVRLEKEWKCLVCYWSWTGKMQGEGKVGLWLPLPFVDRKMGMANVLFYVILPDFVLLCYVGLFEVIELVSKVAVDGFLSDRKIVEWKLC</sequence>
<name>A0A9D4XZK1_PEA</name>
<feature type="region of interest" description="Disordered" evidence="1">
    <location>
        <begin position="339"/>
        <end position="370"/>
    </location>
</feature>
<evidence type="ECO:0000313" key="3">
    <source>
        <dbReference type="EMBL" id="KAI5427531.1"/>
    </source>
</evidence>
<accession>A0A9D4XZK1</accession>
<gene>
    <name evidence="3" type="ORF">KIW84_032798</name>
</gene>
<feature type="region of interest" description="Disordered" evidence="1">
    <location>
        <begin position="94"/>
        <end position="126"/>
    </location>
</feature>
<keyword evidence="2" id="KW-1133">Transmembrane helix</keyword>
<proteinExistence type="predicted"/>
<evidence type="ECO:0000256" key="2">
    <source>
        <dbReference type="SAM" id="Phobius"/>
    </source>
</evidence>
<evidence type="ECO:0000256" key="1">
    <source>
        <dbReference type="SAM" id="MobiDB-lite"/>
    </source>
</evidence>
<organism evidence="3 4">
    <name type="scientific">Pisum sativum</name>
    <name type="common">Garden pea</name>
    <name type="synonym">Lathyrus oleraceus</name>
    <dbReference type="NCBI Taxonomy" id="3888"/>
    <lineage>
        <taxon>Eukaryota</taxon>
        <taxon>Viridiplantae</taxon>
        <taxon>Streptophyta</taxon>
        <taxon>Embryophyta</taxon>
        <taxon>Tracheophyta</taxon>
        <taxon>Spermatophyta</taxon>
        <taxon>Magnoliopsida</taxon>
        <taxon>eudicotyledons</taxon>
        <taxon>Gunneridae</taxon>
        <taxon>Pentapetalae</taxon>
        <taxon>rosids</taxon>
        <taxon>fabids</taxon>
        <taxon>Fabales</taxon>
        <taxon>Fabaceae</taxon>
        <taxon>Papilionoideae</taxon>
        <taxon>50 kb inversion clade</taxon>
        <taxon>NPAAA clade</taxon>
        <taxon>Hologalegina</taxon>
        <taxon>IRL clade</taxon>
        <taxon>Fabeae</taxon>
        <taxon>Lathyrus</taxon>
    </lineage>
</organism>
<evidence type="ECO:0000313" key="4">
    <source>
        <dbReference type="Proteomes" id="UP001058974"/>
    </source>
</evidence>
<feature type="compositionally biased region" description="Acidic residues" evidence="1">
    <location>
        <begin position="339"/>
        <end position="349"/>
    </location>
</feature>
<dbReference type="Gramene" id="Psat03G0279800-T1">
    <property type="protein sequence ID" value="KAI5427531.1"/>
    <property type="gene ID" value="KIW84_032798"/>
</dbReference>
<keyword evidence="2" id="KW-0472">Membrane</keyword>